<dbReference type="AlphaFoldDB" id="B7B5B3"/>
<reference evidence="1 2" key="2">
    <citation type="submission" date="2008-10" db="EMBL/GenBank/DDBJ databases">
        <authorList>
            <person name="Fulton L."/>
            <person name="Clifton S."/>
            <person name="Fulton B."/>
            <person name="Xu J."/>
            <person name="Minx P."/>
            <person name="Pepin K.H."/>
            <person name="Johnson M."/>
            <person name="Bhonagiri V."/>
            <person name="Nash W.E."/>
            <person name="Mardis E.R."/>
            <person name="Wilson R.K."/>
        </authorList>
    </citation>
    <scope>NUCLEOTIDE SEQUENCE [LARGE SCALE GENOMIC DNA]</scope>
    <source>
        <strain evidence="1 2">DSM 18315</strain>
    </source>
</reference>
<dbReference type="EMBL" id="ABYH01000025">
    <property type="protein sequence ID" value="EEC98408.1"/>
    <property type="molecule type" value="Genomic_DNA"/>
</dbReference>
<dbReference type="Proteomes" id="UP000005510">
    <property type="component" value="Unassembled WGS sequence"/>
</dbReference>
<dbReference type="HOGENOM" id="CLU_2020135_0_0_10"/>
<organism evidence="1 2">
    <name type="scientific">Parabacteroides johnsonii DSM 18315</name>
    <dbReference type="NCBI Taxonomy" id="537006"/>
    <lineage>
        <taxon>Bacteria</taxon>
        <taxon>Pseudomonadati</taxon>
        <taxon>Bacteroidota</taxon>
        <taxon>Bacteroidia</taxon>
        <taxon>Bacteroidales</taxon>
        <taxon>Tannerellaceae</taxon>
        <taxon>Parabacteroides</taxon>
    </lineage>
</organism>
<protein>
    <submittedName>
        <fullName evidence="1">Uncharacterized protein</fullName>
    </submittedName>
</protein>
<evidence type="ECO:0000313" key="1">
    <source>
        <dbReference type="EMBL" id="EEC98408.1"/>
    </source>
</evidence>
<reference evidence="1 2" key="1">
    <citation type="submission" date="2008-10" db="EMBL/GenBank/DDBJ databases">
        <title>Draft genome sequence of Parabacteroides johnsonii (DSM 18315).</title>
        <authorList>
            <person name="Sudarsanam P."/>
            <person name="Ley R."/>
            <person name="Guruge J."/>
            <person name="Turnbaugh P.J."/>
            <person name="Mahowald M."/>
            <person name="Liep D."/>
            <person name="Gordon J."/>
        </authorList>
    </citation>
    <scope>NUCLEOTIDE SEQUENCE [LARGE SCALE GENOMIC DNA]</scope>
    <source>
        <strain evidence="1 2">DSM 18315</strain>
    </source>
</reference>
<evidence type="ECO:0000313" key="2">
    <source>
        <dbReference type="Proteomes" id="UP000005510"/>
    </source>
</evidence>
<comment type="caution">
    <text evidence="1">The sequence shown here is derived from an EMBL/GenBank/DDBJ whole genome shotgun (WGS) entry which is preliminary data.</text>
</comment>
<accession>B7B5B3</accession>
<name>B7B5B3_9BACT</name>
<feature type="non-terminal residue" evidence="1">
    <location>
        <position position="123"/>
    </location>
</feature>
<gene>
    <name evidence="1" type="ORF">PRABACTJOHN_00221</name>
</gene>
<proteinExistence type="predicted"/>
<sequence length="123" mass="13399">MGFVPDQIGMGAARPFAVEVSGALRPTCTTAAFALGAFEGLRHKVLIDVQIVIKTFHPVPQPVVHAMPPNHLEVETAEPAVIHQTGFLRWEQSAFICTHQVLREDNTPFQFQPAGIFAAGKID</sequence>